<dbReference type="FunFam" id="3.30.200.20:FF:000268">
    <property type="entry name" value="probable receptor-like serine/threonine-protein kinase At5g57670"/>
    <property type="match status" value="1"/>
</dbReference>
<keyword evidence="1" id="KW-0067">ATP-binding</keyword>
<feature type="domain" description="Protein kinase" evidence="2">
    <location>
        <begin position="252"/>
        <end position="449"/>
    </location>
</feature>
<keyword evidence="1" id="KW-0547">Nucleotide-binding</keyword>
<dbReference type="InterPro" id="IPR001245">
    <property type="entry name" value="Ser-Thr/Tyr_kinase_cat_dom"/>
</dbReference>
<keyword evidence="4" id="KW-1185">Reference proteome</keyword>
<gene>
    <name evidence="3" type="ORF">L1049_014880</name>
</gene>
<dbReference type="PROSITE" id="PS50011">
    <property type="entry name" value="PROTEIN_KINASE_DOM"/>
    <property type="match status" value="1"/>
</dbReference>
<dbReference type="AlphaFoldDB" id="A0AAP0RX86"/>
<evidence type="ECO:0000313" key="4">
    <source>
        <dbReference type="Proteomes" id="UP001415857"/>
    </source>
</evidence>
<dbReference type="PANTHER" id="PTHR47987">
    <property type="entry name" value="OS08G0249100 PROTEIN"/>
    <property type="match status" value="1"/>
</dbReference>
<feature type="binding site" evidence="1">
    <location>
        <position position="280"/>
    </location>
    <ligand>
        <name>ATP</name>
        <dbReference type="ChEBI" id="CHEBI:30616"/>
    </ligand>
</feature>
<dbReference type="InterPro" id="IPR017441">
    <property type="entry name" value="Protein_kinase_ATP_BS"/>
</dbReference>
<dbReference type="EMBL" id="JBBPBK010000004">
    <property type="protein sequence ID" value="KAK9286482.1"/>
    <property type="molecule type" value="Genomic_DNA"/>
</dbReference>
<evidence type="ECO:0000256" key="1">
    <source>
        <dbReference type="PROSITE-ProRule" id="PRU10141"/>
    </source>
</evidence>
<dbReference type="InterPro" id="IPR011009">
    <property type="entry name" value="Kinase-like_dom_sf"/>
</dbReference>
<name>A0AAP0RX86_LIQFO</name>
<dbReference type="Gene3D" id="3.30.200.20">
    <property type="entry name" value="Phosphorylase Kinase, domain 1"/>
    <property type="match status" value="1"/>
</dbReference>
<dbReference type="PANTHER" id="PTHR47987:SF11">
    <property type="entry name" value="RECEPTOR-LIKE CYTOSOLIC SERINE_THREONINE-PROTEIN KINASE RBK1 ISOFORM X1"/>
    <property type="match status" value="1"/>
</dbReference>
<proteinExistence type="predicted"/>
<reference evidence="3 4" key="1">
    <citation type="journal article" date="2024" name="Plant J.">
        <title>Genome sequences and population genomics reveal climatic adaptation and genomic divergence between two closely related sweetgum species.</title>
        <authorList>
            <person name="Xu W.Q."/>
            <person name="Ren C.Q."/>
            <person name="Zhang X.Y."/>
            <person name="Comes H.P."/>
            <person name="Liu X.H."/>
            <person name="Li Y.G."/>
            <person name="Kettle C.J."/>
            <person name="Jalonen R."/>
            <person name="Gaisberger H."/>
            <person name="Ma Y.Z."/>
            <person name="Qiu Y.X."/>
        </authorList>
    </citation>
    <scope>NUCLEOTIDE SEQUENCE [LARGE SCALE GENOMIC DNA]</scope>
    <source>
        <strain evidence="3">Hangzhou</strain>
    </source>
</reference>
<dbReference type="PROSITE" id="PS00107">
    <property type="entry name" value="PROTEIN_KINASE_ATP"/>
    <property type="match status" value="1"/>
</dbReference>
<dbReference type="Pfam" id="PF07714">
    <property type="entry name" value="PK_Tyr_Ser-Thr"/>
    <property type="match status" value="1"/>
</dbReference>
<organism evidence="3 4">
    <name type="scientific">Liquidambar formosana</name>
    <name type="common">Formosan gum</name>
    <dbReference type="NCBI Taxonomy" id="63359"/>
    <lineage>
        <taxon>Eukaryota</taxon>
        <taxon>Viridiplantae</taxon>
        <taxon>Streptophyta</taxon>
        <taxon>Embryophyta</taxon>
        <taxon>Tracheophyta</taxon>
        <taxon>Spermatophyta</taxon>
        <taxon>Magnoliopsida</taxon>
        <taxon>eudicotyledons</taxon>
        <taxon>Gunneridae</taxon>
        <taxon>Pentapetalae</taxon>
        <taxon>Saxifragales</taxon>
        <taxon>Altingiaceae</taxon>
        <taxon>Liquidambar</taxon>
    </lineage>
</organism>
<sequence length="449" mass="50466">MLGSTRSKHKICSLLRKRTVQKRTIIIGLKSDSSSRDMLLRLLSLVATPGDNVLAVHVQEPNDTFDPNTFNMHEDLCRSKQVDFQVKVCVRNSFISELTHQVRINFATILALGCSTSRPKNSVVVNCLKGLPPTCSLLVMDSGGRILIQRQGTSQQGSANKIFLSSLSCSSKHTCSDQSGAIRQLKKASTMPSPSTSSTMGQIDDTEQKSVNKTMLLPELMAQKPLQRLALLEAKGQRCFTSQELNYATKNFSPAMVIGEGGHSTVYRAKLEDGQAAAVKVLKATRSSTEDLLQEVELLSSIQHENIVQIIGSCYSKEMHAIVYNLQKENLKRKLRQLSLEHICPFDLQARSLLSCGLCEYLIDPYLNEDYNMEEMKTMMMAARLCLLHSSSRRPTMKVILRLFEEPEYWLKKQREREEFINGISSRGETGLWRHDDLDSNEMLVIDDT</sequence>
<dbReference type="InterPro" id="IPR000719">
    <property type="entry name" value="Prot_kinase_dom"/>
</dbReference>
<protein>
    <recommendedName>
        <fullName evidence="2">Protein kinase domain-containing protein</fullName>
    </recommendedName>
</protein>
<accession>A0AAP0RX86</accession>
<dbReference type="GO" id="GO:0004672">
    <property type="term" value="F:protein kinase activity"/>
    <property type="evidence" value="ECO:0007669"/>
    <property type="project" value="InterPro"/>
</dbReference>
<dbReference type="SUPFAM" id="SSF56112">
    <property type="entry name" value="Protein kinase-like (PK-like)"/>
    <property type="match status" value="1"/>
</dbReference>
<dbReference type="Proteomes" id="UP001415857">
    <property type="component" value="Unassembled WGS sequence"/>
</dbReference>
<evidence type="ECO:0000259" key="2">
    <source>
        <dbReference type="PROSITE" id="PS50011"/>
    </source>
</evidence>
<evidence type="ECO:0000313" key="3">
    <source>
        <dbReference type="EMBL" id="KAK9286482.1"/>
    </source>
</evidence>
<dbReference type="GO" id="GO:0005524">
    <property type="term" value="F:ATP binding"/>
    <property type="evidence" value="ECO:0007669"/>
    <property type="project" value="UniProtKB-UniRule"/>
</dbReference>
<comment type="caution">
    <text evidence="3">The sequence shown here is derived from an EMBL/GenBank/DDBJ whole genome shotgun (WGS) entry which is preliminary data.</text>
</comment>
<dbReference type="InterPro" id="IPR046958">
    <property type="entry name" value="RBK1/2/STUNTED"/>
</dbReference>